<evidence type="ECO:0000313" key="4">
    <source>
        <dbReference type="EnsemblProtists" id="EOD30698"/>
    </source>
</evidence>
<dbReference type="PANTHER" id="PTHR43767">
    <property type="entry name" value="LONG-CHAIN-FATTY-ACID--COA LIGASE"/>
    <property type="match status" value="1"/>
</dbReference>
<feature type="region of interest" description="Disordered" evidence="1">
    <location>
        <begin position="567"/>
        <end position="594"/>
    </location>
</feature>
<sequence length="1119" mass="114211">MATPTTLADLAGWAASRYGDAPFLQTWSAHRGLDATLSFHAFNELECRFRAALAALLASHGVRPKGARLALLCHACADSLALTLSAPALGVTVVSLNWKQPAATLALLTRGLGCEVVTAGRGLAALAREVVCGAVVGGGGAPLLFLLSGAESELSPPLHAAREAPLTCASAAAGRHSSRAAPAGLDELEAGGGVAPRDTALILFTSGTSGTPKPVPLSHSALLWSSRAKAAAEERFLGLPSSSSIGKAPAHRGTLALLPAFHVIGIVNNFVYNLLTGTRATAFAEAHSTPLTGRLLLAATAELRPSLLDTVAPLLTLTTAQPHPDPDPSPSPNPNQVPVLLESLLPLSRAEAAPLRSCDAVLYGGAPMGPSALAAWRQLGVWPASQYGQTELGGMAMIGTPRGPAGALRPVPGIRARLSAADGRAGEGGAGAVCGELLLCGAGGLTSGYLPLAGCGVAVAEEAGEGAGRGGREEGHGEAGDWATGDLFELVAPEGEGEGGGGGEEGGGESWFRHVCRELADPTSFERAMMAAMADEAQMASGGWRATGCVAFGSSRPCPAAVLEIAPPGGAGGGGRGGGRPGGGGGRGEGRPSRRELLTGRHLRDTSAAAQGAWQEEAHAAAMRALEAANGAVPSYAAVPPPLLYLFVAGASRCPSGDSAPLARTAKGGIVRRGVEARFGRWLDAAFADAAAARGGKGRGEGDGGGEGGAMDSLGLAALAGGGGGVAVEGYDAVLLHVKVALLLPVLLRHLQRFTIRTCHAWERTSAVAVPTCAFNNVAQTGAAEGLAFLSGAAVVAPLLLLTAFRHGMHPALELLASNRVDIGTAHLWFILTALALPLSRLPRGSAARRRAPAAAAAAALALRLFYFRGERAHIGLQGWPALRRFAFYAAFGDKNFAQVVHNLPLVLLGYACRRDTLVPLAAPRHWAVTATLCLLTFVADPLLFGLFPQASRRRAEEPLYTYCRAGLRLAALFSLLPRRRTALTDAGRSQLLAYLLHDAVFSLGWLLLSGGSRHVGGTYSEWKQAAAASWESATTGPLAALGTAAAAAALFVAYVGLALALQVALSRPRDTADAVRGVAAAASRFAGAAYLHARLALLGGLRACGGAGYKRVPSAEAD</sequence>
<feature type="transmembrane region" description="Helical" evidence="2">
    <location>
        <begin position="990"/>
        <end position="1009"/>
    </location>
</feature>
<dbReference type="InterPro" id="IPR000873">
    <property type="entry name" value="AMP-dep_synth/lig_dom"/>
</dbReference>
<dbReference type="InterPro" id="IPR050237">
    <property type="entry name" value="ATP-dep_AMP-bd_enzyme"/>
</dbReference>
<feature type="domain" description="AMP-dependent synthetase/ligase" evidence="3">
    <location>
        <begin position="14"/>
        <end position="450"/>
    </location>
</feature>
<reference evidence="5" key="1">
    <citation type="journal article" date="2013" name="Nature">
        <title>Pan genome of the phytoplankton Emiliania underpins its global distribution.</title>
        <authorList>
            <person name="Read B.A."/>
            <person name="Kegel J."/>
            <person name="Klute M.J."/>
            <person name="Kuo A."/>
            <person name="Lefebvre S.C."/>
            <person name="Maumus F."/>
            <person name="Mayer C."/>
            <person name="Miller J."/>
            <person name="Monier A."/>
            <person name="Salamov A."/>
            <person name="Young J."/>
            <person name="Aguilar M."/>
            <person name="Claverie J.M."/>
            <person name="Frickenhaus S."/>
            <person name="Gonzalez K."/>
            <person name="Herman E.K."/>
            <person name="Lin Y.C."/>
            <person name="Napier J."/>
            <person name="Ogata H."/>
            <person name="Sarno A.F."/>
            <person name="Shmutz J."/>
            <person name="Schroeder D."/>
            <person name="de Vargas C."/>
            <person name="Verret F."/>
            <person name="von Dassow P."/>
            <person name="Valentin K."/>
            <person name="Van de Peer Y."/>
            <person name="Wheeler G."/>
            <person name="Dacks J.B."/>
            <person name="Delwiche C.F."/>
            <person name="Dyhrman S.T."/>
            <person name="Glockner G."/>
            <person name="John U."/>
            <person name="Richards T."/>
            <person name="Worden A.Z."/>
            <person name="Zhang X."/>
            <person name="Grigoriev I.V."/>
            <person name="Allen A.E."/>
            <person name="Bidle K."/>
            <person name="Borodovsky M."/>
            <person name="Bowler C."/>
            <person name="Brownlee C."/>
            <person name="Cock J.M."/>
            <person name="Elias M."/>
            <person name="Gladyshev V.N."/>
            <person name="Groth M."/>
            <person name="Guda C."/>
            <person name="Hadaegh A."/>
            <person name="Iglesias-Rodriguez M.D."/>
            <person name="Jenkins J."/>
            <person name="Jones B.M."/>
            <person name="Lawson T."/>
            <person name="Leese F."/>
            <person name="Lindquist E."/>
            <person name="Lobanov A."/>
            <person name="Lomsadze A."/>
            <person name="Malik S.B."/>
            <person name="Marsh M.E."/>
            <person name="Mackinder L."/>
            <person name="Mock T."/>
            <person name="Mueller-Roeber B."/>
            <person name="Pagarete A."/>
            <person name="Parker M."/>
            <person name="Probert I."/>
            <person name="Quesneville H."/>
            <person name="Raines C."/>
            <person name="Rensing S.A."/>
            <person name="Riano-Pachon D.M."/>
            <person name="Richier S."/>
            <person name="Rokitta S."/>
            <person name="Shiraiwa Y."/>
            <person name="Soanes D.M."/>
            <person name="van der Giezen M."/>
            <person name="Wahlund T.M."/>
            <person name="Williams B."/>
            <person name="Wilson W."/>
            <person name="Wolfe G."/>
            <person name="Wurch L.L."/>
        </authorList>
    </citation>
    <scope>NUCLEOTIDE SEQUENCE</scope>
</reference>
<feature type="transmembrane region" description="Helical" evidence="2">
    <location>
        <begin position="1039"/>
        <end position="1062"/>
    </location>
</feature>
<dbReference type="SUPFAM" id="SSF56801">
    <property type="entry name" value="Acetyl-CoA synthetase-like"/>
    <property type="match status" value="1"/>
</dbReference>
<dbReference type="InterPro" id="IPR042099">
    <property type="entry name" value="ANL_N_sf"/>
</dbReference>
<accession>A0A0D3K4L3</accession>
<dbReference type="Gene3D" id="3.40.50.12780">
    <property type="entry name" value="N-terminal domain of ligase-like"/>
    <property type="match status" value="1"/>
</dbReference>
<dbReference type="PANTHER" id="PTHR43767:SF1">
    <property type="entry name" value="NONRIBOSOMAL PEPTIDE SYNTHASE PES1 (EUROFUNG)-RELATED"/>
    <property type="match status" value="1"/>
</dbReference>
<proteinExistence type="predicted"/>
<dbReference type="Proteomes" id="UP000013827">
    <property type="component" value="Unassembled WGS sequence"/>
</dbReference>
<reference evidence="4" key="2">
    <citation type="submission" date="2024-10" db="UniProtKB">
        <authorList>
            <consortium name="EnsemblProtists"/>
        </authorList>
    </citation>
    <scope>IDENTIFICATION</scope>
</reference>
<feature type="transmembrane region" description="Helical" evidence="2">
    <location>
        <begin position="927"/>
        <end position="948"/>
    </location>
</feature>
<protein>
    <recommendedName>
        <fullName evidence="3">AMP-dependent synthetase/ligase domain-containing protein</fullName>
    </recommendedName>
</protein>
<evidence type="ECO:0000256" key="2">
    <source>
        <dbReference type="SAM" id="Phobius"/>
    </source>
</evidence>
<evidence type="ECO:0000313" key="5">
    <source>
        <dbReference type="Proteomes" id="UP000013827"/>
    </source>
</evidence>
<dbReference type="HOGENOM" id="CLU_280666_0_0_1"/>
<dbReference type="PaxDb" id="2903-EOD30698"/>
<evidence type="ECO:0000259" key="3">
    <source>
        <dbReference type="Pfam" id="PF00501"/>
    </source>
</evidence>
<evidence type="ECO:0000256" key="1">
    <source>
        <dbReference type="SAM" id="MobiDB-lite"/>
    </source>
</evidence>
<keyword evidence="2" id="KW-1133">Transmembrane helix</keyword>
<dbReference type="AlphaFoldDB" id="A0A0D3K4L3"/>
<dbReference type="EnsemblProtists" id="EOD30698">
    <property type="protein sequence ID" value="EOD30698"/>
    <property type="gene ID" value="EMIHUDRAFT_113111"/>
</dbReference>
<dbReference type="KEGG" id="ehx:EMIHUDRAFT_113111"/>
<dbReference type="InterPro" id="IPR020845">
    <property type="entry name" value="AMP-binding_CS"/>
</dbReference>
<dbReference type="RefSeq" id="XP_005783127.1">
    <property type="nucleotide sequence ID" value="XM_005783070.1"/>
</dbReference>
<keyword evidence="5" id="KW-1185">Reference proteome</keyword>
<dbReference type="PROSITE" id="PS00455">
    <property type="entry name" value="AMP_BINDING"/>
    <property type="match status" value="1"/>
</dbReference>
<keyword evidence="2" id="KW-0472">Membrane</keyword>
<dbReference type="Pfam" id="PF00501">
    <property type="entry name" value="AMP-binding"/>
    <property type="match status" value="1"/>
</dbReference>
<keyword evidence="2" id="KW-0812">Transmembrane</keyword>
<organism evidence="4 5">
    <name type="scientific">Emiliania huxleyi (strain CCMP1516)</name>
    <dbReference type="NCBI Taxonomy" id="280463"/>
    <lineage>
        <taxon>Eukaryota</taxon>
        <taxon>Haptista</taxon>
        <taxon>Haptophyta</taxon>
        <taxon>Prymnesiophyceae</taxon>
        <taxon>Isochrysidales</taxon>
        <taxon>Noelaerhabdaceae</taxon>
        <taxon>Emiliania</taxon>
    </lineage>
</organism>
<feature type="compositionally biased region" description="Gly residues" evidence="1">
    <location>
        <begin position="569"/>
        <end position="587"/>
    </location>
</feature>
<name>A0A0D3K4L3_EMIH1</name>
<dbReference type="GeneID" id="17275971"/>
<feature type="region of interest" description="Disordered" evidence="1">
    <location>
        <begin position="318"/>
        <end position="338"/>
    </location>
</feature>